<dbReference type="GeneID" id="40310808"/>
<dbReference type="InterPro" id="IPR051213">
    <property type="entry name" value="START_lipid_transfer"/>
</dbReference>
<dbReference type="PANTHER" id="PTHR19308">
    <property type="entry name" value="PHOSPHATIDYLCHOLINE TRANSFER PROTEIN"/>
    <property type="match status" value="1"/>
</dbReference>
<dbReference type="SUPFAM" id="SSF55961">
    <property type="entry name" value="Bet v1-like"/>
    <property type="match status" value="1"/>
</dbReference>
<feature type="compositionally biased region" description="Polar residues" evidence="1">
    <location>
        <begin position="489"/>
        <end position="500"/>
    </location>
</feature>
<proteinExistence type="predicted"/>
<feature type="chain" id="PRO_5012111841" description="START domain-containing protein" evidence="2">
    <location>
        <begin position="23"/>
        <end position="840"/>
    </location>
</feature>
<feature type="compositionally biased region" description="Low complexity" evidence="1">
    <location>
        <begin position="240"/>
        <end position="250"/>
    </location>
</feature>
<dbReference type="AlphaFoldDB" id="A0A2A9MH60"/>
<dbReference type="InterPro" id="IPR023393">
    <property type="entry name" value="START-like_dom_sf"/>
</dbReference>
<dbReference type="VEuPathDB" id="ToxoDB:BESB_058800"/>
<dbReference type="Pfam" id="PF01852">
    <property type="entry name" value="START"/>
    <property type="match status" value="1"/>
</dbReference>
<dbReference type="PANTHER" id="PTHR19308:SF39">
    <property type="entry name" value="PHOSPHATIDYLCHOLINE TRANSFER PROTEIN"/>
    <property type="match status" value="1"/>
</dbReference>
<feature type="region of interest" description="Disordered" evidence="1">
    <location>
        <begin position="733"/>
        <end position="753"/>
    </location>
</feature>
<dbReference type="EMBL" id="NWUJ01000005">
    <property type="protein sequence ID" value="PFH34993.1"/>
    <property type="molecule type" value="Genomic_DNA"/>
</dbReference>
<evidence type="ECO:0000259" key="3">
    <source>
        <dbReference type="PROSITE" id="PS50848"/>
    </source>
</evidence>
<accession>A0A2A9MH60</accession>
<evidence type="ECO:0000313" key="4">
    <source>
        <dbReference type="EMBL" id="PFH34993.1"/>
    </source>
</evidence>
<reference evidence="4 5" key="1">
    <citation type="submission" date="2017-09" db="EMBL/GenBank/DDBJ databases">
        <title>Genome sequencing of Besnoitia besnoiti strain Bb-Ger1.</title>
        <authorList>
            <person name="Schares G."/>
            <person name="Venepally P."/>
            <person name="Lorenzi H.A."/>
        </authorList>
    </citation>
    <scope>NUCLEOTIDE SEQUENCE [LARGE SCALE GENOMIC DNA]</scope>
    <source>
        <strain evidence="4 5">Bb-Ger1</strain>
    </source>
</reference>
<keyword evidence="2" id="KW-0732">Signal</keyword>
<comment type="caution">
    <text evidence="4">The sequence shown here is derived from an EMBL/GenBank/DDBJ whole genome shotgun (WGS) entry which is preliminary data.</text>
</comment>
<dbReference type="OrthoDB" id="330462at2759"/>
<protein>
    <recommendedName>
        <fullName evidence="3">START domain-containing protein</fullName>
    </recommendedName>
</protein>
<dbReference type="InterPro" id="IPR002913">
    <property type="entry name" value="START_lipid-bd_dom"/>
</dbReference>
<dbReference type="GO" id="GO:0008289">
    <property type="term" value="F:lipid binding"/>
    <property type="evidence" value="ECO:0007669"/>
    <property type="project" value="InterPro"/>
</dbReference>
<feature type="compositionally biased region" description="Basic and acidic residues" evidence="1">
    <location>
        <begin position="740"/>
        <end position="753"/>
    </location>
</feature>
<gene>
    <name evidence="4" type="ORF">BESB_058800</name>
</gene>
<dbReference type="PROSITE" id="PS50848">
    <property type="entry name" value="START"/>
    <property type="match status" value="1"/>
</dbReference>
<feature type="compositionally biased region" description="Basic and acidic residues" evidence="1">
    <location>
        <begin position="432"/>
        <end position="449"/>
    </location>
</feature>
<organism evidence="4 5">
    <name type="scientific">Besnoitia besnoiti</name>
    <name type="common">Apicomplexan protozoan</name>
    <dbReference type="NCBI Taxonomy" id="94643"/>
    <lineage>
        <taxon>Eukaryota</taxon>
        <taxon>Sar</taxon>
        <taxon>Alveolata</taxon>
        <taxon>Apicomplexa</taxon>
        <taxon>Conoidasida</taxon>
        <taxon>Coccidia</taxon>
        <taxon>Eucoccidiorida</taxon>
        <taxon>Eimeriorina</taxon>
        <taxon>Sarcocystidae</taxon>
        <taxon>Besnoitia</taxon>
    </lineage>
</organism>
<sequence>MGVSAVWFLVRTVCCAAASVHALTLGRAQGGTSHIFPSFFDEDVPPENSDGADKGFFSARDNKRSAEGEDSGEELPHESPKPKKKRRRKHVPPRVPDTELDKFLHFAQDIRQGHIDPSWQPVVEGPPVSIWQRLIPGTNVYDYVAKGEFADISASAYNTTFNYLPFRATWDDSVVEIRILEVNPCASDCSNTTRPGGARGPTARHEPWASPKGEGARNDSKHRTCRGEGESTSHSDSRHPVASSVSSSGSGTQDRNVEEIIYWRVKLPWPLVDRDFVYARRFRVYPDSGAIVSVQQATVSGQCPEGPHAVRVESYNSTVVLFANNQENDLKRRGVSYVIYHFDASKTPVPPWVKNFFTTHTLPRTVSSLHDTAKQFVRDDGSIKPQAFKKLPNLKYHDVHQESGEDFEDDETDAKEALDGEKLESGSTGKDNAGKKGLSEHSGGRHAPEEQASDALEPRRGDAGPTGQRSPSKRLEKQTVLPSEPEGQQAASKSGDTSATAEPGNYTEAPEQGRGIEDEAVATADGAGMMERRATLNGGALPNDEQAIAEAYDAIWKGIPVAGDRASSLGTNRVGDDQGRCGLRCRGLKACVDSLSRFVRPHKQNTSPLAPHAGSHSAHNSFENSAAPEALGEIRPPRRPPSWCAPLPGVLVARKIPVSLRRASSLGVISFVSPVARAAQALCIVLNAQTEARQSPLLLRPSLAWPWWAPPKSATAIGDSLYEARGCSRHMRNKQAKALPRRDGGAWDKEDVTPEERMRRQGVLSLRTYAAVEALRWATRLSELDEGGDRGEINAAAHNKKKEGQSRRGWIDSFLVDLREDSWPPTLLSSVPFQRVHVNH</sequence>
<feature type="signal peptide" evidence="2">
    <location>
        <begin position="1"/>
        <end position="22"/>
    </location>
</feature>
<feature type="domain" description="START" evidence="3">
    <location>
        <begin position="116"/>
        <end position="378"/>
    </location>
</feature>
<dbReference type="KEGG" id="bbes:BESB_058800"/>
<feature type="region of interest" description="Disordered" evidence="1">
    <location>
        <begin position="418"/>
        <end position="517"/>
    </location>
</feature>
<dbReference type="RefSeq" id="XP_029219002.1">
    <property type="nucleotide sequence ID" value="XM_029364294.1"/>
</dbReference>
<dbReference type="Gene3D" id="3.30.530.20">
    <property type="match status" value="1"/>
</dbReference>
<dbReference type="GO" id="GO:0005737">
    <property type="term" value="C:cytoplasm"/>
    <property type="evidence" value="ECO:0007669"/>
    <property type="project" value="UniProtKB-ARBA"/>
</dbReference>
<keyword evidence="5" id="KW-1185">Reference proteome</keyword>
<evidence type="ECO:0000256" key="1">
    <source>
        <dbReference type="SAM" id="MobiDB-lite"/>
    </source>
</evidence>
<evidence type="ECO:0000313" key="5">
    <source>
        <dbReference type="Proteomes" id="UP000224006"/>
    </source>
</evidence>
<feature type="region of interest" description="Disordered" evidence="1">
    <location>
        <begin position="186"/>
        <end position="252"/>
    </location>
</feature>
<feature type="compositionally biased region" description="Basic and acidic residues" evidence="1">
    <location>
        <begin position="214"/>
        <end position="239"/>
    </location>
</feature>
<feature type="compositionally biased region" description="Basic residues" evidence="1">
    <location>
        <begin position="82"/>
        <end position="92"/>
    </location>
</feature>
<name>A0A2A9MH60_BESBE</name>
<dbReference type="STRING" id="94643.A0A2A9MH60"/>
<feature type="region of interest" description="Disordered" evidence="1">
    <location>
        <begin position="39"/>
        <end position="96"/>
    </location>
</feature>
<dbReference type="Proteomes" id="UP000224006">
    <property type="component" value="Chromosome V"/>
</dbReference>
<feature type="region of interest" description="Disordered" evidence="1">
    <location>
        <begin position="602"/>
        <end position="622"/>
    </location>
</feature>
<evidence type="ECO:0000256" key="2">
    <source>
        <dbReference type="SAM" id="SignalP"/>
    </source>
</evidence>